<dbReference type="OrthoDB" id="290284at2"/>
<organism evidence="2 3">
    <name type="scientific">Blastopirellula marina</name>
    <dbReference type="NCBI Taxonomy" id="124"/>
    <lineage>
        <taxon>Bacteria</taxon>
        <taxon>Pseudomonadati</taxon>
        <taxon>Planctomycetota</taxon>
        <taxon>Planctomycetia</taxon>
        <taxon>Pirellulales</taxon>
        <taxon>Pirellulaceae</taxon>
        <taxon>Blastopirellula</taxon>
    </lineage>
</organism>
<dbReference type="Pfam" id="PF07596">
    <property type="entry name" value="SBP_bac_10"/>
    <property type="match status" value="1"/>
</dbReference>
<accession>A0A2S8F9D2</accession>
<feature type="domain" description="DUF1559" evidence="1">
    <location>
        <begin position="316"/>
        <end position="396"/>
    </location>
</feature>
<evidence type="ECO:0000313" key="3">
    <source>
        <dbReference type="Proteomes" id="UP000239388"/>
    </source>
</evidence>
<dbReference type="EMBL" id="PUIB01000024">
    <property type="protein sequence ID" value="PQO28745.1"/>
    <property type="molecule type" value="Genomic_DNA"/>
</dbReference>
<comment type="caution">
    <text evidence="2">The sequence shown here is derived from an EMBL/GenBank/DDBJ whole genome shotgun (WGS) entry which is preliminary data.</text>
</comment>
<reference evidence="2 3" key="1">
    <citation type="submission" date="2018-02" db="EMBL/GenBank/DDBJ databases">
        <title>Comparative genomes isolates from brazilian mangrove.</title>
        <authorList>
            <person name="Araujo J.E."/>
            <person name="Taketani R.G."/>
            <person name="Silva M.C.P."/>
            <person name="Loureco M.V."/>
            <person name="Andreote F.D."/>
        </authorList>
    </citation>
    <scope>NUCLEOTIDE SEQUENCE [LARGE SCALE GENOMIC DNA]</scope>
    <source>
        <strain evidence="2 3">NAP PRIS-MGV</strain>
    </source>
</reference>
<dbReference type="RefSeq" id="WP_105357969.1">
    <property type="nucleotide sequence ID" value="NZ_PUIB01000024.1"/>
</dbReference>
<dbReference type="InterPro" id="IPR011453">
    <property type="entry name" value="DUF1559"/>
</dbReference>
<protein>
    <recommendedName>
        <fullName evidence="1">DUF1559 domain-containing protein</fullName>
    </recommendedName>
</protein>
<sequence length="517" mass="58943">MVGEVDLRLLHQISEREQEPGPQGPHVKPFEFPYAMDREMATRAILVPMQSAERILWANDADYRYGAPNLLLIQTRHQIDVDAFKKTHEIDPDFDITKTFQIKPLGGGRLARMIAPNRIAIASNQKNMDAFLEFQTQPAGTRQSATDFFSDPNFVLRFVQRKPPGQEAQELPEEVVANDPILKLLAPLDRTLNQFVFQASFADDHSFALKLQGTFTSPEAAKDASIKYKMGKAMLDQFYELYLEDTELPRTAYPLTVDTWPHMVSILKQLLENAQAHVNGSQCTIETQCNPELYETLVATVKRMPEQSARINDQFRLQRILSALSLYHTFHGHYPPSIILDEESGHVRSWRVEMLKYMEDDDLKELYEKYRQDEPWDSAANLKFLDASVSAFSSSWETDPHAASFFYVLGEGTPLQDEEATRDQIKDPRGETVLIVSADRDIPWTMPADLNFEEALDLNELGIWDNGLVLVGTADLSPILLLSDFSPESWRSMLLKADGKKVKLPPEPYRPIKRAKR</sequence>
<name>A0A2S8F9D2_9BACT</name>
<dbReference type="AlphaFoldDB" id="A0A2S8F9D2"/>
<dbReference type="Proteomes" id="UP000239388">
    <property type="component" value="Unassembled WGS sequence"/>
</dbReference>
<evidence type="ECO:0000259" key="1">
    <source>
        <dbReference type="Pfam" id="PF07596"/>
    </source>
</evidence>
<gene>
    <name evidence="2" type="ORF">C5Y98_23475</name>
</gene>
<proteinExistence type="predicted"/>
<evidence type="ECO:0000313" key="2">
    <source>
        <dbReference type="EMBL" id="PQO28745.1"/>
    </source>
</evidence>